<feature type="transmembrane region" description="Helical" evidence="8">
    <location>
        <begin position="528"/>
        <end position="549"/>
    </location>
</feature>
<dbReference type="InterPro" id="IPR051050">
    <property type="entry name" value="Lipid_II_flippase_MurJ/MviN"/>
</dbReference>
<reference evidence="9 10" key="1">
    <citation type="submission" date="2023-07" db="EMBL/GenBank/DDBJ databases">
        <title>Sequencing the genomes of 1000 actinobacteria strains.</title>
        <authorList>
            <person name="Klenk H.-P."/>
        </authorList>
    </citation>
    <scope>NUCLEOTIDE SEQUENCE [LARGE SCALE GENOMIC DNA]</scope>
    <source>
        <strain evidence="9 10">DSM 14555</strain>
    </source>
</reference>
<evidence type="ECO:0000256" key="7">
    <source>
        <dbReference type="ARBA" id="ARBA00023136"/>
    </source>
</evidence>
<gene>
    <name evidence="9" type="ORF">JOE69_001973</name>
</gene>
<evidence type="ECO:0000256" key="5">
    <source>
        <dbReference type="ARBA" id="ARBA00022984"/>
    </source>
</evidence>
<keyword evidence="5" id="KW-0573">Peptidoglycan synthesis</keyword>
<keyword evidence="6 8" id="KW-1133">Transmembrane helix</keyword>
<feature type="transmembrane region" description="Helical" evidence="8">
    <location>
        <begin position="74"/>
        <end position="93"/>
    </location>
</feature>
<dbReference type="NCBIfam" id="TIGR01695">
    <property type="entry name" value="murJ_mviN"/>
    <property type="match status" value="1"/>
</dbReference>
<dbReference type="PRINTS" id="PR01806">
    <property type="entry name" value="VIRFACTRMVIN"/>
</dbReference>
<dbReference type="InterPro" id="IPR004268">
    <property type="entry name" value="MurJ"/>
</dbReference>
<evidence type="ECO:0000256" key="3">
    <source>
        <dbReference type="ARBA" id="ARBA00022692"/>
    </source>
</evidence>
<dbReference type="PANTHER" id="PTHR47019">
    <property type="entry name" value="LIPID II FLIPPASE MURJ"/>
    <property type="match status" value="1"/>
</dbReference>
<feature type="transmembrane region" description="Helical" evidence="8">
    <location>
        <begin position="451"/>
        <end position="473"/>
    </location>
</feature>
<proteinExistence type="predicted"/>
<keyword evidence="3 8" id="KW-0812">Transmembrane</keyword>
<evidence type="ECO:0000313" key="9">
    <source>
        <dbReference type="EMBL" id="MDR6269735.1"/>
    </source>
</evidence>
<keyword evidence="10" id="KW-1185">Reference proteome</keyword>
<keyword evidence="4" id="KW-0133">Cell shape</keyword>
<feature type="transmembrane region" description="Helical" evidence="8">
    <location>
        <begin position="423"/>
        <end position="445"/>
    </location>
</feature>
<accession>A0ABU1JBD6</accession>
<dbReference type="Proteomes" id="UP001185069">
    <property type="component" value="Unassembled WGS sequence"/>
</dbReference>
<keyword evidence="7 8" id="KW-0472">Membrane</keyword>
<evidence type="ECO:0000256" key="4">
    <source>
        <dbReference type="ARBA" id="ARBA00022960"/>
    </source>
</evidence>
<dbReference type="RefSeq" id="WP_309798282.1">
    <property type="nucleotide sequence ID" value="NZ_BAAAHY010000005.1"/>
</dbReference>
<evidence type="ECO:0000256" key="2">
    <source>
        <dbReference type="ARBA" id="ARBA00022475"/>
    </source>
</evidence>
<feature type="transmembrane region" description="Helical" evidence="8">
    <location>
        <begin position="354"/>
        <end position="377"/>
    </location>
</feature>
<dbReference type="EMBL" id="JAVDQF010000001">
    <property type="protein sequence ID" value="MDR6269735.1"/>
    <property type="molecule type" value="Genomic_DNA"/>
</dbReference>
<feature type="transmembrane region" description="Helical" evidence="8">
    <location>
        <begin position="221"/>
        <end position="242"/>
    </location>
</feature>
<evidence type="ECO:0000256" key="8">
    <source>
        <dbReference type="SAM" id="Phobius"/>
    </source>
</evidence>
<evidence type="ECO:0000256" key="1">
    <source>
        <dbReference type="ARBA" id="ARBA00004651"/>
    </source>
</evidence>
<feature type="transmembrane region" description="Helical" evidence="8">
    <location>
        <begin position="389"/>
        <end position="411"/>
    </location>
</feature>
<comment type="caution">
    <text evidence="9">The sequence shown here is derived from an EMBL/GenBank/DDBJ whole genome shotgun (WGS) entry which is preliminary data.</text>
</comment>
<feature type="transmembrane region" description="Helical" evidence="8">
    <location>
        <begin position="144"/>
        <end position="167"/>
    </location>
</feature>
<dbReference type="PANTHER" id="PTHR47019:SF1">
    <property type="entry name" value="LIPID II FLIPPASE MURJ"/>
    <property type="match status" value="1"/>
</dbReference>
<comment type="subcellular location">
    <subcellularLocation>
        <location evidence="1">Cell membrane</location>
        <topology evidence="1">Multi-pass membrane protein</topology>
    </subcellularLocation>
</comment>
<sequence>MADQINNPATELIATVGTERTPVNTARSSAIMAAGTLFSRVLGFAKGVLIAVALGTTGGGLSDIFDISNTLPNLIYIMLAGGVFNVILVPQIIKASRLPDRGADFISRIFTLGGLVLLGIAILFTLLAPILVQVLTKDFNPQQLALATNLAYLLLPQIFFYGIYALLGQLLNANNRFGAYMWAPVLNNIVAIAGIGVFIAIWGQAEASPHTVENWSAAQTWILAGSTTLGVVLQSIILIVPVKRLGLGLRPKWGWRGIGLGGTGKVAGWALSTMIIGQLSFMVINWVGSAATAAKENPETSDVAGMFVFNRATDIYMLPHSVIVLSIATIYFNQLSRSAGQGNLRSLRNTTSRLLRTVGVATVFFAVVLLVLAAPIGMLLSGGRAQDGLTVGIAVAILALGAPFFSFNFMLNRVFYATEDARTPFFLQAFIVILTVLSALIVAAVPVSVLAFSLLATLTLVNFIAPVVTAMVLRSKIGDFGIRRIVRSHVQYAVGALFSAVIGGLLMIGFGGLDFGDGKFPGFVWQSFGHAVLVIAVVGSVMALSYVLALRLMNVKELNDVIGPLTRRFSRTRS</sequence>
<feature type="transmembrane region" description="Helical" evidence="8">
    <location>
        <begin position="179"/>
        <end position="201"/>
    </location>
</feature>
<feature type="transmembrane region" description="Helical" evidence="8">
    <location>
        <begin position="315"/>
        <end position="333"/>
    </location>
</feature>
<evidence type="ECO:0000256" key="6">
    <source>
        <dbReference type="ARBA" id="ARBA00022989"/>
    </source>
</evidence>
<evidence type="ECO:0000313" key="10">
    <source>
        <dbReference type="Proteomes" id="UP001185069"/>
    </source>
</evidence>
<dbReference type="Pfam" id="PF03023">
    <property type="entry name" value="MurJ"/>
    <property type="match status" value="1"/>
</dbReference>
<protein>
    <submittedName>
        <fullName evidence="9">Peptidoglycan lipid II flippase</fullName>
    </submittedName>
</protein>
<feature type="transmembrane region" description="Helical" evidence="8">
    <location>
        <begin position="30"/>
        <end position="54"/>
    </location>
</feature>
<feature type="transmembrane region" description="Helical" evidence="8">
    <location>
        <begin position="105"/>
        <end position="132"/>
    </location>
</feature>
<organism evidence="9 10">
    <name type="scientific">Arthrobacter russicus</name>
    <dbReference type="NCBI Taxonomy" id="172040"/>
    <lineage>
        <taxon>Bacteria</taxon>
        <taxon>Bacillati</taxon>
        <taxon>Actinomycetota</taxon>
        <taxon>Actinomycetes</taxon>
        <taxon>Micrococcales</taxon>
        <taxon>Micrococcaceae</taxon>
        <taxon>Arthrobacter</taxon>
    </lineage>
</organism>
<feature type="transmembrane region" description="Helical" evidence="8">
    <location>
        <begin position="266"/>
        <end position="288"/>
    </location>
</feature>
<feature type="transmembrane region" description="Helical" evidence="8">
    <location>
        <begin position="494"/>
        <end position="513"/>
    </location>
</feature>
<name>A0ABU1JBD6_9MICC</name>
<keyword evidence="2" id="KW-1003">Cell membrane</keyword>